<dbReference type="EMBL" id="OU963913">
    <property type="protein sequence ID" value="CAH0402410.1"/>
    <property type="molecule type" value="Genomic_DNA"/>
</dbReference>
<dbReference type="Gene3D" id="3.30.60.30">
    <property type="match status" value="1"/>
</dbReference>
<evidence type="ECO:0000256" key="2">
    <source>
        <dbReference type="SAM" id="SignalP"/>
    </source>
</evidence>
<proteinExistence type="predicted"/>
<dbReference type="Proteomes" id="UP001153292">
    <property type="component" value="Chromosome 20"/>
</dbReference>
<evidence type="ECO:0008006" key="5">
    <source>
        <dbReference type="Google" id="ProtNLM"/>
    </source>
</evidence>
<evidence type="ECO:0000313" key="3">
    <source>
        <dbReference type="EMBL" id="CAH0402410.1"/>
    </source>
</evidence>
<feature type="chain" id="PRO_5046729478" description="Kazal-like domain-containing protein" evidence="2">
    <location>
        <begin position="18"/>
        <end position="162"/>
    </location>
</feature>
<keyword evidence="4" id="KW-1185">Reference proteome</keyword>
<reference evidence="3" key="1">
    <citation type="submission" date="2021-12" db="EMBL/GenBank/DDBJ databases">
        <authorList>
            <person name="King R."/>
        </authorList>
    </citation>
    <scope>NUCLEOTIDE SEQUENCE</scope>
</reference>
<feature type="region of interest" description="Disordered" evidence="1">
    <location>
        <begin position="53"/>
        <end position="76"/>
    </location>
</feature>
<evidence type="ECO:0000313" key="4">
    <source>
        <dbReference type="Proteomes" id="UP001153292"/>
    </source>
</evidence>
<feature type="signal peptide" evidence="2">
    <location>
        <begin position="1"/>
        <end position="17"/>
    </location>
</feature>
<sequence>MKFLFVFILFVIHFVHAVKVVHYLTSHKPCCTSGRRFFMSTGQLLPKINNVESRSADSPQLERSGQPTKNTEQQHTTAKKTIIESAEVDLAFLCSKLPCLVSDLEHPVCACNHKTGNVVTFQNKCDMLKHNCRYNTDYKPILFQICPWEFKNRRANLENDDI</sequence>
<organism evidence="3 4">
    <name type="scientific">Chilo suppressalis</name>
    <name type="common">Asiatic rice borer moth</name>
    <dbReference type="NCBI Taxonomy" id="168631"/>
    <lineage>
        <taxon>Eukaryota</taxon>
        <taxon>Metazoa</taxon>
        <taxon>Ecdysozoa</taxon>
        <taxon>Arthropoda</taxon>
        <taxon>Hexapoda</taxon>
        <taxon>Insecta</taxon>
        <taxon>Pterygota</taxon>
        <taxon>Neoptera</taxon>
        <taxon>Endopterygota</taxon>
        <taxon>Lepidoptera</taxon>
        <taxon>Glossata</taxon>
        <taxon>Ditrysia</taxon>
        <taxon>Pyraloidea</taxon>
        <taxon>Crambidae</taxon>
        <taxon>Crambinae</taxon>
        <taxon>Chilo</taxon>
    </lineage>
</organism>
<protein>
    <recommendedName>
        <fullName evidence="5">Kazal-like domain-containing protein</fullName>
    </recommendedName>
</protein>
<evidence type="ECO:0000256" key="1">
    <source>
        <dbReference type="SAM" id="MobiDB-lite"/>
    </source>
</evidence>
<gene>
    <name evidence="3" type="ORF">CHILSU_LOCUS5652</name>
</gene>
<name>A0ABN8B0M8_CHISP</name>
<keyword evidence="2" id="KW-0732">Signal</keyword>
<accession>A0ABN8B0M8</accession>